<dbReference type="Proteomes" id="UP000317257">
    <property type="component" value="Unassembled WGS sequence"/>
</dbReference>
<name>A0A5C6G0M9_METRR</name>
<accession>A0A5C6G0M9</accession>
<organism evidence="2 3">
    <name type="scientific">Metarhizium rileyi (strain RCEF 4871)</name>
    <name type="common">Nomuraea rileyi</name>
    <dbReference type="NCBI Taxonomy" id="1649241"/>
    <lineage>
        <taxon>Eukaryota</taxon>
        <taxon>Fungi</taxon>
        <taxon>Dikarya</taxon>
        <taxon>Ascomycota</taxon>
        <taxon>Pezizomycotina</taxon>
        <taxon>Sordariomycetes</taxon>
        <taxon>Hypocreomycetidae</taxon>
        <taxon>Hypocreales</taxon>
        <taxon>Clavicipitaceae</taxon>
        <taxon>Metarhizium</taxon>
    </lineage>
</organism>
<dbReference type="AlphaFoldDB" id="A0A5C6G0M9"/>
<reference evidence="3" key="1">
    <citation type="submission" date="2018-12" db="EMBL/GenBank/DDBJ databases">
        <title>The complete genome of Metarhizium rileyi, a key fungal pathogen of Lepidoptera.</title>
        <authorList>
            <person name="Binneck E."/>
            <person name="Lastra C.C.L."/>
            <person name="Sosa-Gomez D.R."/>
        </authorList>
    </citation>
    <scope>NUCLEOTIDE SEQUENCE [LARGE SCALE GENOMIC DNA]</scope>
    <source>
        <strain evidence="3">Cep018-CH2</strain>
    </source>
</reference>
<comment type="caution">
    <text evidence="2">The sequence shown here is derived from an EMBL/GenBank/DDBJ whole genome shotgun (WGS) entry which is preliminary data.</text>
</comment>
<evidence type="ECO:0000256" key="1">
    <source>
        <dbReference type="SAM" id="MobiDB-lite"/>
    </source>
</evidence>
<dbReference type="EMBL" id="SBHS01000042">
    <property type="protein sequence ID" value="TWU71555.1"/>
    <property type="molecule type" value="Genomic_DNA"/>
</dbReference>
<feature type="compositionally biased region" description="Basic and acidic residues" evidence="1">
    <location>
        <begin position="134"/>
        <end position="148"/>
    </location>
</feature>
<feature type="region of interest" description="Disordered" evidence="1">
    <location>
        <begin position="1"/>
        <end position="98"/>
    </location>
</feature>
<sequence>MSRTRPDDRSDDDSDGVGSDGVGSDGVGSDDDDQLPAVASLVTDASQRKERINNAARQPESSSCAEESARGRDAAPNGNTTATITVKPGYTTLGTRGSKEVASFDLDKKHVDTAHAEYTEVDVSAESAPSGFKQPDHTTEPGIMEERE</sequence>
<evidence type="ECO:0000313" key="3">
    <source>
        <dbReference type="Proteomes" id="UP000317257"/>
    </source>
</evidence>
<feature type="region of interest" description="Disordered" evidence="1">
    <location>
        <begin position="122"/>
        <end position="148"/>
    </location>
</feature>
<feature type="compositionally biased region" description="Polar residues" evidence="1">
    <location>
        <begin position="55"/>
        <end position="65"/>
    </location>
</feature>
<protein>
    <submittedName>
        <fullName evidence="2">Uncharacterized protein</fullName>
    </submittedName>
</protein>
<proteinExistence type="predicted"/>
<evidence type="ECO:0000313" key="2">
    <source>
        <dbReference type="EMBL" id="TWU71555.1"/>
    </source>
</evidence>
<gene>
    <name evidence="2" type="ORF">ED733_003140</name>
</gene>